<dbReference type="Proteomes" id="UP001171902">
    <property type="component" value="Unassembled WGS sequence"/>
</dbReference>
<feature type="chain" id="PRO_5045032428" description="Secreted protein" evidence="1">
    <location>
        <begin position="34"/>
        <end position="65"/>
    </location>
</feature>
<evidence type="ECO:0000313" key="2">
    <source>
        <dbReference type="EMBL" id="MDN3240940.1"/>
    </source>
</evidence>
<reference evidence="3" key="1">
    <citation type="submission" date="2023-06" db="EMBL/GenBank/DDBJ databases">
        <title>Gycomyces niveus sp.nov., a novel actinomycete isolated from soil in Shouguang.</title>
        <authorList>
            <person name="Yang X."/>
            <person name="Zhao J."/>
        </authorList>
    </citation>
    <scope>NUCLEOTIDE SEQUENCE</scope>
    <source>
        <strain evidence="3">NEAU C2</strain>
    </source>
</reference>
<proteinExistence type="predicted"/>
<gene>
    <name evidence="2" type="ORF">QWI33_14500</name>
    <name evidence="3" type="ORF">QWI33_24245</name>
</gene>
<organism evidence="3 4">
    <name type="scientific">Glycomyces tritici</name>
    <dbReference type="NCBI Taxonomy" id="2665176"/>
    <lineage>
        <taxon>Bacteria</taxon>
        <taxon>Bacillati</taxon>
        <taxon>Actinomycetota</taxon>
        <taxon>Actinomycetes</taxon>
        <taxon>Glycomycetales</taxon>
        <taxon>Glycomycetaceae</taxon>
        <taxon>Glycomyces</taxon>
    </lineage>
</organism>
<evidence type="ECO:0000256" key="1">
    <source>
        <dbReference type="SAM" id="SignalP"/>
    </source>
</evidence>
<dbReference type="EMBL" id="JAUEMJ010000010">
    <property type="protein sequence ID" value="MDN3242857.1"/>
    <property type="molecule type" value="Genomic_DNA"/>
</dbReference>
<evidence type="ECO:0008006" key="5">
    <source>
        <dbReference type="Google" id="ProtNLM"/>
    </source>
</evidence>
<accession>A0ABT7YW57</accession>
<dbReference type="EMBL" id="JAUEMJ010000004">
    <property type="protein sequence ID" value="MDN3240940.1"/>
    <property type="molecule type" value="Genomic_DNA"/>
</dbReference>
<evidence type="ECO:0000313" key="4">
    <source>
        <dbReference type="Proteomes" id="UP001171902"/>
    </source>
</evidence>
<name>A0ABT7YW57_9ACTN</name>
<dbReference type="RefSeq" id="WP_289957864.1">
    <property type="nucleotide sequence ID" value="NZ_JAUEMJ010000004.1"/>
</dbReference>
<keyword evidence="1" id="KW-0732">Signal</keyword>
<sequence length="65" mass="6036">MKPVKLFKKLGAALSAGLLALGIIAGAASSASADVVANGGNAGELSSAQPDGATALGIANAGELS</sequence>
<comment type="caution">
    <text evidence="3">The sequence shown here is derived from an EMBL/GenBank/DDBJ whole genome shotgun (WGS) entry which is preliminary data.</text>
</comment>
<evidence type="ECO:0000313" key="3">
    <source>
        <dbReference type="EMBL" id="MDN3242857.1"/>
    </source>
</evidence>
<feature type="signal peptide" evidence="1">
    <location>
        <begin position="1"/>
        <end position="33"/>
    </location>
</feature>
<protein>
    <recommendedName>
        <fullName evidence="5">Secreted protein</fullName>
    </recommendedName>
</protein>
<keyword evidence="4" id="KW-1185">Reference proteome</keyword>